<dbReference type="AlphaFoldDB" id="A0A4Z1SSB3"/>
<reference evidence="2 3" key="1">
    <citation type="submission" date="2019-05" db="EMBL/GenBank/DDBJ databases">
        <title>The compact genome of Giardia muris reveals important steps in the evolution of intestinal protozoan parasites.</title>
        <authorList>
            <person name="Xu F."/>
            <person name="Jimenez-Gonzalez A."/>
            <person name="Einarsson E."/>
            <person name="Astvaldsson A."/>
            <person name="Peirasmaki D."/>
            <person name="Eckmann L."/>
            <person name="Andersson J.O."/>
            <person name="Svard S.G."/>
            <person name="Jerlstrom-Hultqvist J."/>
        </authorList>
    </citation>
    <scope>NUCLEOTIDE SEQUENCE [LARGE SCALE GENOMIC DNA]</scope>
    <source>
        <strain evidence="2 3">Roberts-Thomson</strain>
    </source>
</reference>
<organism evidence="2 3">
    <name type="scientific">Giardia muris</name>
    <dbReference type="NCBI Taxonomy" id="5742"/>
    <lineage>
        <taxon>Eukaryota</taxon>
        <taxon>Metamonada</taxon>
        <taxon>Diplomonadida</taxon>
        <taxon>Hexamitidae</taxon>
        <taxon>Giardiinae</taxon>
        <taxon>Giardia</taxon>
    </lineage>
</organism>
<dbReference type="VEuPathDB" id="GiardiaDB:GMRT_15576"/>
<name>A0A4Z1SSB3_GIAMU</name>
<proteinExistence type="predicted"/>
<dbReference type="EMBL" id="VDLU01000002">
    <property type="protein sequence ID" value="TNJ28832.1"/>
    <property type="molecule type" value="Genomic_DNA"/>
</dbReference>
<comment type="caution">
    <text evidence="2">The sequence shown here is derived from an EMBL/GenBank/DDBJ whole genome shotgun (WGS) entry which is preliminary data.</text>
</comment>
<protein>
    <submittedName>
        <fullName evidence="2">Uncharacterized protein</fullName>
    </submittedName>
</protein>
<evidence type="ECO:0000256" key="1">
    <source>
        <dbReference type="SAM" id="MobiDB-lite"/>
    </source>
</evidence>
<evidence type="ECO:0000313" key="3">
    <source>
        <dbReference type="Proteomes" id="UP000315496"/>
    </source>
</evidence>
<feature type="region of interest" description="Disordered" evidence="1">
    <location>
        <begin position="668"/>
        <end position="693"/>
    </location>
</feature>
<dbReference type="OrthoDB" id="10253765at2759"/>
<accession>A0A4Z1SSB3</accession>
<dbReference type="Proteomes" id="UP000315496">
    <property type="component" value="Chromosome 2"/>
</dbReference>
<evidence type="ECO:0000313" key="2">
    <source>
        <dbReference type="EMBL" id="TNJ28832.1"/>
    </source>
</evidence>
<sequence length="804" mass="88214">MHHSTPVPTFANKPGAVPRRNDFRNPGPRVKQALPPIVNGSQGRESVMSILPSTQQLTATINSQDLFDESSQIAQVYSTELRAIEARLNERIGDRDDSVQLAIRAADNDTRKALEAAQFFREQAAVAKQESEMLTRRATSLEGDNSSLSKRIEVLNNELSNIVLFFYSDAATKTIDPEMLASQYIRIRSLIADCNHISAEIGFPSTSIPDIIESIDQQAILATKGDELMVDGIPRSVQSVALSLTLAECQVLKSLTFLQKHLISESQKALAQEAISTHTQMSTDEGEKRSGMDDVIRQAMQVTPGLTPAQSSNPNDVFRHEFQGSGVSVAKALVELRHKTASVLLRETRFEQDALLKRDGMDNGTLRTLVAALQNELHFTRSALDAAKNLGISSDILPQTENSPTGATPSFSPAEIMSLAESALTSAVDLDLLPLKLASRIDKLVEDALVANSDYEKAKESYMSPNVEDRVSVSEMQRLITLREKALAELETTAQGFIEEVTKAPLSTNFDKDDLRFEMGDSVAHEKTASLLSFAKDAAALQTKLLERLDQEHDNFHSDLQGITRSLQEDQRERFGREGSGFLDLLHRHVSLLQHARELHRALAARNLTISTMQAALIEAQDACNTHVRDTVYLAAVRNGLLKAYAEQARRIVVLSLENKNLRTFLAKANGGQGRSGGSDKEEGDNENTASSQGAETGLDILAVACTDAALTGNVEYAQNLAGAASTLTQIYRNQIASCKDSIREFGKVLDSFVSATTQTLMAYRVTIETKACKLVQTDRRRRTFDMGMMTVEQEPDPGAIKKK</sequence>
<keyword evidence="3" id="KW-1185">Reference proteome</keyword>
<gene>
    <name evidence="2" type="ORF">GMRT_15576</name>
</gene>
<feature type="region of interest" description="Disordered" evidence="1">
    <location>
        <begin position="1"/>
        <end position="31"/>
    </location>
</feature>